<dbReference type="Gene3D" id="1.10.150.240">
    <property type="entry name" value="Putative phosphatase, domain 2"/>
    <property type="match status" value="1"/>
</dbReference>
<dbReference type="InterPro" id="IPR023198">
    <property type="entry name" value="PGP-like_dom2"/>
</dbReference>
<dbReference type="OrthoDB" id="9807630at2"/>
<dbReference type="EC" id="3.1.3.18" evidence="4"/>
<evidence type="ECO:0000313" key="5">
    <source>
        <dbReference type="EMBL" id="ADU61132.1"/>
    </source>
</evidence>
<sequence>MQAVFFDFDGVILDSVAVKTAAFAEMYADHGEAVRRAVVDYHLSHGGVSRHEKFRHFHEQLLGLPMTEALMARLCAAFSDLTLAKVMAAPFIPGARETLAALADRSVSAFVASGTPQAELEAIVLARLGHGVFAEVHGSPRTKVEIVRDVLARHGFAPARCVFVGDAMTDWRAARECAVPFVGVSGPSGHPFPDNTAVVRALSLVALENPSPVTEPA</sequence>
<dbReference type="PANTHER" id="PTHR43434">
    <property type="entry name" value="PHOSPHOGLYCOLATE PHOSPHATASE"/>
    <property type="match status" value="1"/>
</dbReference>
<proteinExistence type="inferred from homology"/>
<evidence type="ECO:0000256" key="4">
    <source>
        <dbReference type="ARBA" id="ARBA00013078"/>
    </source>
</evidence>
<dbReference type="STRING" id="643562.Daes_0104"/>
<organism evidence="5 6">
    <name type="scientific">Pseudodesulfovibrio aespoeensis (strain ATCC 700646 / DSM 10631 / Aspo-2)</name>
    <name type="common">Desulfovibrio aespoeensis</name>
    <dbReference type="NCBI Taxonomy" id="643562"/>
    <lineage>
        <taxon>Bacteria</taxon>
        <taxon>Pseudomonadati</taxon>
        <taxon>Thermodesulfobacteriota</taxon>
        <taxon>Desulfovibrionia</taxon>
        <taxon>Desulfovibrionales</taxon>
        <taxon>Desulfovibrionaceae</taxon>
    </lineage>
</organism>
<reference evidence="6" key="1">
    <citation type="submission" date="2010-12" db="EMBL/GenBank/DDBJ databases">
        <title>Complete sequence of Desulfovibrio aespoeensis Aspo-2.</title>
        <authorList>
            <consortium name="US DOE Joint Genome Institute"/>
            <person name="Lucas S."/>
            <person name="Copeland A."/>
            <person name="Lapidus A."/>
            <person name="Cheng J.-F."/>
            <person name="Goodwin L."/>
            <person name="Pitluck S."/>
            <person name="Chertkov O."/>
            <person name="Misra M."/>
            <person name="Detter J.C."/>
            <person name="Han C."/>
            <person name="Tapia R."/>
            <person name="Land M."/>
            <person name="Hauser L."/>
            <person name="Kyrpides N."/>
            <person name="Ivanova N."/>
            <person name="Ovchinnikova G."/>
            <person name="Pedersen K."/>
            <person name="Jagevall S."/>
            <person name="Hazen T."/>
            <person name="Woyke T."/>
        </authorList>
    </citation>
    <scope>NUCLEOTIDE SEQUENCE [LARGE SCALE GENOMIC DNA]</scope>
    <source>
        <strain evidence="6">ATCC 700646 / DSM 10631 / Aspo-2</strain>
    </source>
</reference>
<dbReference type="GO" id="GO:0006281">
    <property type="term" value="P:DNA repair"/>
    <property type="evidence" value="ECO:0007669"/>
    <property type="project" value="TreeGrafter"/>
</dbReference>
<protein>
    <recommendedName>
        <fullName evidence="4">phosphoglycolate phosphatase</fullName>
        <ecNumber evidence="4">3.1.3.18</ecNumber>
    </recommendedName>
</protein>
<dbReference type="Proteomes" id="UP000002191">
    <property type="component" value="Chromosome"/>
</dbReference>
<comment type="catalytic activity">
    <reaction evidence="1">
        <text>2-phosphoglycolate + H2O = glycolate + phosphate</text>
        <dbReference type="Rhea" id="RHEA:14369"/>
        <dbReference type="ChEBI" id="CHEBI:15377"/>
        <dbReference type="ChEBI" id="CHEBI:29805"/>
        <dbReference type="ChEBI" id="CHEBI:43474"/>
        <dbReference type="ChEBI" id="CHEBI:58033"/>
        <dbReference type="EC" id="3.1.3.18"/>
    </reaction>
</comment>
<comment type="similarity">
    <text evidence="3">Belongs to the HAD-like hydrolase superfamily. CbbY/CbbZ/Gph/YieH family.</text>
</comment>
<dbReference type="HOGENOM" id="CLU_100976_0_0_7"/>
<dbReference type="SUPFAM" id="SSF56784">
    <property type="entry name" value="HAD-like"/>
    <property type="match status" value="1"/>
</dbReference>
<dbReference type="AlphaFoldDB" id="E6VUI7"/>
<dbReference type="GO" id="GO:0008967">
    <property type="term" value="F:phosphoglycolate phosphatase activity"/>
    <property type="evidence" value="ECO:0007669"/>
    <property type="project" value="UniProtKB-EC"/>
</dbReference>
<dbReference type="Gene3D" id="3.40.50.1000">
    <property type="entry name" value="HAD superfamily/HAD-like"/>
    <property type="match status" value="1"/>
</dbReference>
<evidence type="ECO:0000256" key="1">
    <source>
        <dbReference type="ARBA" id="ARBA00000830"/>
    </source>
</evidence>
<dbReference type="Pfam" id="PF00702">
    <property type="entry name" value="Hydrolase"/>
    <property type="match status" value="1"/>
</dbReference>
<keyword evidence="6" id="KW-1185">Reference proteome</keyword>
<dbReference type="EMBL" id="CP002431">
    <property type="protein sequence ID" value="ADU61132.1"/>
    <property type="molecule type" value="Genomic_DNA"/>
</dbReference>
<dbReference type="PANTHER" id="PTHR43434:SF1">
    <property type="entry name" value="PHOSPHOGLYCOLATE PHOSPHATASE"/>
    <property type="match status" value="1"/>
</dbReference>
<reference evidence="5 6" key="2">
    <citation type="journal article" date="2014" name="Genome Announc.">
        <title>Complete Genome Sequence of the Subsurface, Mesophilic Sulfate-Reducing Bacterium Desulfovibrio aespoeensis Aspo-2.</title>
        <authorList>
            <person name="Pedersen K."/>
            <person name="Bengtsson A."/>
            <person name="Edlund J."/>
            <person name="Rabe L."/>
            <person name="Hazen T."/>
            <person name="Chakraborty R."/>
            <person name="Goodwin L."/>
            <person name="Shapiro N."/>
        </authorList>
    </citation>
    <scope>NUCLEOTIDE SEQUENCE [LARGE SCALE GENOMIC DNA]</scope>
    <source>
        <strain evidence="6">ATCC 700646 / DSM 10631 / Aspo-2</strain>
    </source>
</reference>
<evidence type="ECO:0000256" key="2">
    <source>
        <dbReference type="ARBA" id="ARBA00004818"/>
    </source>
</evidence>
<evidence type="ECO:0000256" key="3">
    <source>
        <dbReference type="ARBA" id="ARBA00006171"/>
    </source>
</evidence>
<comment type="pathway">
    <text evidence="2">Organic acid metabolism; glycolate biosynthesis; glycolate from 2-phosphoglycolate: step 1/1.</text>
</comment>
<accession>E6VUI7</accession>
<dbReference type="InterPro" id="IPR036412">
    <property type="entry name" value="HAD-like_sf"/>
</dbReference>
<dbReference type="eggNOG" id="COG0546">
    <property type="taxonomic scope" value="Bacteria"/>
</dbReference>
<dbReference type="InterPro" id="IPR050155">
    <property type="entry name" value="HAD-like_hydrolase_sf"/>
</dbReference>
<gene>
    <name evidence="5" type="ordered locus">Daes_0104</name>
</gene>
<keyword evidence="5" id="KW-0378">Hydrolase</keyword>
<dbReference type="KEGG" id="das:Daes_0104"/>
<dbReference type="RefSeq" id="WP_013513069.1">
    <property type="nucleotide sequence ID" value="NC_014844.1"/>
</dbReference>
<dbReference type="InterPro" id="IPR023214">
    <property type="entry name" value="HAD_sf"/>
</dbReference>
<dbReference type="SFLD" id="SFLDS00003">
    <property type="entry name" value="Haloacid_Dehalogenase"/>
    <property type="match status" value="1"/>
</dbReference>
<evidence type="ECO:0000313" key="6">
    <source>
        <dbReference type="Proteomes" id="UP000002191"/>
    </source>
</evidence>
<dbReference type="SFLD" id="SFLDG01129">
    <property type="entry name" value="C1.5:_HAD__Beta-PGM__Phosphata"/>
    <property type="match status" value="1"/>
</dbReference>
<name>E6VUI7_PSEA9</name>
<dbReference type="GO" id="GO:0005829">
    <property type="term" value="C:cytosol"/>
    <property type="evidence" value="ECO:0007669"/>
    <property type="project" value="TreeGrafter"/>
</dbReference>